<feature type="transmembrane region" description="Helical" evidence="5">
    <location>
        <begin position="42"/>
        <end position="62"/>
    </location>
</feature>
<feature type="transmembrane region" description="Helical" evidence="5">
    <location>
        <begin position="130"/>
        <end position="150"/>
    </location>
</feature>
<feature type="transmembrane region" description="Helical" evidence="5">
    <location>
        <begin position="156"/>
        <end position="175"/>
    </location>
</feature>
<feature type="transmembrane region" description="Helical" evidence="5">
    <location>
        <begin position="357"/>
        <end position="378"/>
    </location>
</feature>
<feature type="domain" description="Major facilitator superfamily (MFS) profile" evidence="6">
    <location>
        <begin position="1"/>
        <end position="387"/>
    </location>
</feature>
<gene>
    <name evidence="7" type="ORF">ACFFQA_14345</name>
</gene>
<sequence length="405" mass="39559">MVGARLAVFVVFALNGAAFGSWAPRMPALAESLHAEPGTLGLALLGASVGMVLAASFCGGAVARFGARLGIAVPLLAGAAALPLIGLVDSIAMLAAVLLLLGAATGVVDVAMNVAAVAVERESGKAIMPVFHAGFSVGAMLGAGVAALAASRGWPVAEHLTGVAVATALVLAAVVRAVPSTVSATTKSEPTKGGSLARRPVLWLLASIALCSAVAEGGSADWSALLLVTEHGMSQGAAALGYAAFSLAMAVTRFAGAWTQNRFGAARTLASGAALASAGLLTAALVPGTVSGYLGFVLAGTGLAAAFPIALGLAGEAGRRPDGSGGEREIAFVSALAYSGFLFGPPVIGGIAQLTSLSVSFVAVGLITALIAPAALAATRSLARERAAADAVTTAVPSGTTSARR</sequence>
<comment type="subcellular location">
    <subcellularLocation>
        <location evidence="1">Cell membrane</location>
        <topology evidence="1">Multi-pass membrane protein</topology>
    </subcellularLocation>
</comment>
<protein>
    <submittedName>
        <fullName evidence="7">MFS transporter</fullName>
    </submittedName>
</protein>
<dbReference type="PROSITE" id="PS50850">
    <property type="entry name" value="MFS"/>
    <property type="match status" value="1"/>
</dbReference>
<evidence type="ECO:0000256" key="2">
    <source>
        <dbReference type="ARBA" id="ARBA00022692"/>
    </source>
</evidence>
<organism evidence="7 8">
    <name type="scientific">Allokutzneria oryzae</name>
    <dbReference type="NCBI Taxonomy" id="1378989"/>
    <lineage>
        <taxon>Bacteria</taxon>
        <taxon>Bacillati</taxon>
        <taxon>Actinomycetota</taxon>
        <taxon>Actinomycetes</taxon>
        <taxon>Pseudonocardiales</taxon>
        <taxon>Pseudonocardiaceae</taxon>
        <taxon>Allokutzneria</taxon>
    </lineage>
</organism>
<dbReference type="SUPFAM" id="SSF103473">
    <property type="entry name" value="MFS general substrate transporter"/>
    <property type="match status" value="1"/>
</dbReference>
<dbReference type="PANTHER" id="PTHR23514">
    <property type="entry name" value="BYPASS OF STOP CODON PROTEIN 6"/>
    <property type="match status" value="1"/>
</dbReference>
<feature type="transmembrane region" description="Helical" evidence="5">
    <location>
        <begin position="94"/>
        <end position="118"/>
    </location>
</feature>
<feature type="transmembrane region" description="Helical" evidence="5">
    <location>
        <begin position="293"/>
        <end position="318"/>
    </location>
</feature>
<accession>A0ABV5ZXI6</accession>
<reference evidence="7 8" key="1">
    <citation type="submission" date="2024-09" db="EMBL/GenBank/DDBJ databases">
        <authorList>
            <person name="Sun Q."/>
            <person name="Mori K."/>
        </authorList>
    </citation>
    <scope>NUCLEOTIDE SEQUENCE [LARGE SCALE GENOMIC DNA]</scope>
    <source>
        <strain evidence="7 8">TBRC 7907</strain>
    </source>
</reference>
<keyword evidence="2 5" id="KW-0812">Transmembrane</keyword>
<evidence type="ECO:0000259" key="6">
    <source>
        <dbReference type="PROSITE" id="PS50850"/>
    </source>
</evidence>
<keyword evidence="4 5" id="KW-0472">Membrane</keyword>
<dbReference type="RefSeq" id="WP_377852398.1">
    <property type="nucleotide sequence ID" value="NZ_JBHLZU010000011.1"/>
</dbReference>
<dbReference type="CDD" id="cd17393">
    <property type="entry name" value="MFS_MosC_like"/>
    <property type="match status" value="1"/>
</dbReference>
<dbReference type="EMBL" id="JBHLZU010000011">
    <property type="protein sequence ID" value="MFB9905115.1"/>
    <property type="molecule type" value="Genomic_DNA"/>
</dbReference>
<evidence type="ECO:0000256" key="5">
    <source>
        <dbReference type="SAM" id="Phobius"/>
    </source>
</evidence>
<dbReference type="InterPro" id="IPR020846">
    <property type="entry name" value="MFS_dom"/>
</dbReference>
<dbReference type="Gene3D" id="1.20.1250.20">
    <property type="entry name" value="MFS general substrate transporter like domains"/>
    <property type="match status" value="2"/>
</dbReference>
<evidence type="ECO:0000313" key="8">
    <source>
        <dbReference type="Proteomes" id="UP001589693"/>
    </source>
</evidence>
<dbReference type="InterPro" id="IPR036259">
    <property type="entry name" value="MFS_trans_sf"/>
</dbReference>
<dbReference type="InterPro" id="IPR011701">
    <property type="entry name" value="MFS"/>
</dbReference>
<proteinExistence type="predicted"/>
<evidence type="ECO:0000256" key="1">
    <source>
        <dbReference type="ARBA" id="ARBA00004651"/>
    </source>
</evidence>
<keyword evidence="3 5" id="KW-1133">Transmembrane helix</keyword>
<dbReference type="InterPro" id="IPR051788">
    <property type="entry name" value="MFS_Transporter"/>
</dbReference>
<dbReference type="Pfam" id="PF07690">
    <property type="entry name" value="MFS_1"/>
    <property type="match status" value="1"/>
</dbReference>
<dbReference type="Proteomes" id="UP001589693">
    <property type="component" value="Unassembled WGS sequence"/>
</dbReference>
<feature type="transmembrane region" description="Helical" evidence="5">
    <location>
        <begin position="196"/>
        <end position="215"/>
    </location>
</feature>
<dbReference type="PANTHER" id="PTHR23514:SF13">
    <property type="entry name" value="INNER MEMBRANE PROTEIN YBJJ"/>
    <property type="match status" value="1"/>
</dbReference>
<keyword evidence="8" id="KW-1185">Reference proteome</keyword>
<evidence type="ECO:0000256" key="4">
    <source>
        <dbReference type="ARBA" id="ARBA00023136"/>
    </source>
</evidence>
<feature type="transmembrane region" description="Helical" evidence="5">
    <location>
        <begin position="235"/>
        <end position="256"/>
    </location>
</feature>
<feature type="transmembrane region" description="Helical" evidence="5">
    <location>
        <begin position="268"/>
        <end position="287"/>
    </location>
</feature>
<feature type="transmembrane region" description="Helical" evidence="5">
    <location>
        <begin position="330"/>
        <end position="351"/>
    </location>
</feature>
<feature type="transmembrane region" description="Helical" evidence="5">
    <location>
        <begin position="69"/>
        <end position="88"/>
    </location>
</feature>
<evidence type="ECO:0000256" key="3">
    <source>
        <dbReference type="ARBA" id="ARBA00022989"/>
    </source>
</evidence>
<comment type="caution">
    <text evidence="7">The sequence shown here is derived from an EMBL/GenBank/DDBJ whole genome shotgun (WGS) entry which is preliminary data.</text>
</comment>
<evidence type="ECO:0000313" key="7">
    <source>
        <dbReference type="EMBL" id="MFB9905115.1"/>
    </source>
</evidence>
<name>A0ABV5ZXI6_9PSEU</name>